<proteinExistence type="predicted"/>
<gene>
    <name evidence="3" type="ORF">Cva_00750</name>
</gene>
<keyword evidence="4" id="KW-1185">Reference proteome</keyword>
<organism evidence="3 4">
    <name type="scientific">Caedimonas varicaedens</name>
    <dbReference type="NCBI Taxonomy" id="1629334"/>
    <lineage>
        <taxon>Bacteria</taxon>
        <taxon>Pseudomonadati</taxon>
        <taxon>Pseudomonadota</taxon>
        <taxon>Alphaproteobacteria</taxon>
        <taxon>Holosporales</taxon>
        <taxon>Caedimonadaceae</taxon>
        <taxon>Caedimonas</taxon>
    </lineage>
</organism>
<reference evidence="3 4" key="1">
    <citation type="submission" date="2015-03" db="EMBL/GenBank/DDBJ databases">
        <title>Caedibacter varicaedens, whole genome shotgun sequence.</title>
        <authorList>
            <person name="Suzuki H."/>
            <person name="Dapper A.L."/>
            <person name="Gibson A.K."/>
            <person name="Jackson C."/>
            <person name="Lee H."/>
            <person name="Pejaver V.R."/>
            <person name="Doak T."/>
            <person name="Lynch M."/>
        </authorList>
    </citation>
    <scope>NUCLEOTIDE SEQUENCE [LARGE SCALE GENOMIC DNA]</scope>
</reference>
<dbReference type="PROSITE" id="PS51688">
    <property type="entry name" value="ICA"/>
    <property type="match status" value="1"/>
</dbReference>
<feature type="region of interest" description="Disordered" evidence="1">
    <location>
        <begin position="1"/>
        <end position="30"/>
    </location>
</feature>
<dbReference type="InterPro" id="IPR030392">
    <property type="entry name" value="S74_ICA"/>
</dbReference>
<sequence>MASKRTPTTFSNLLVSDRRDPVSKTLTPHPNASPAVVAEIQSDRGALLVSRLTTDMLTSLKDTHQAVNGMIAYDVTKKKFVFFQDTKWLGLDAKDAVNYVEGPNGAEDGDIAAFGNGVQPLSKQAKSLSEDPVPVPVHYVKGPLSSKPGNLAVFKGETGSEVADSGLNVQKVLMRLKREGALKADSVIQLRNLGELQFTGGLGVVLVDDLIPVMYMTRGTGADAQVCSVFGGDLPSDSSSPSALVEINSTTGTLLVSRMNTAQRLALTDPQNGMIVYDNDEDAFFFYQNEDWIPLESGSGGSGDVTGPDLAVKGEIPVYDSTTGKKIGNSGVVLDQTQKMTGIKGLRISTPKPYDKNYSLWADSGVVAWDYFTTSSGQFKTVLARDEEIHDEVDSLWNALSFVQYTHHHDAKKHKRLGLIAEEVAEVMPHWVQEHDEGKVLNKSALLDSACVMIQKLLKENKALHKAFTHHTKKLSSQARRLDHFIKVFNQRARKQGAPAIEFEEADDE</sequence>
<dbReference type="AlphaFoldDB" id="A0A0K8MC97"/>
<dbReference type="STRING" id="1629334.Cva_00750"/>
<evidence type="ECO:0000259" key="2">
    <source>
        <dbReference type="PROSITE" id="PS51688"/>
    </source>
</evidence>
<comment type="caution">
    <text evidence="3">The sequence shown here is derived from an EMBL/GenBank/DDBJ whole genome shotgun (WGS) entry which is preliminary data.</text>
</comment>
<accession>A0A0K8MC97</accession>
<evidence type="ECO:0000313" key="3">
    <source>
        <dbReference type="EMBL" id="GAO98102.1"/>
    </source>
</evidence>
<dbReference type="Proteomes" id="UP000036771">
    <property type="component" value="Unassembled WGS sequence"/>
</dbReference>
<feature type="compositionally biased region" description="Polar residues" evidence="1">
    <location>
        <begin position="1"/>
        <end position="14"/>
    </location>
</feature>
<dbReference type="OrthoDB" id="581140at2"/>
<feature type="domain" description="Peptidase S74" evidence="2">
    <location>
        <begin position="375"/>
        <end position="468"/>
    </location>
</feature>
<protein>
    <recommendedName>
        <fullName evidence="2">Peptidase S74 domain-containing protein</fullName>
    </recommendedName>
</protein>
<dbReference type="EMBL" id="BBVC01000024">
    <property type="protein sequence ID" value="GAO98102.1"/>
    <property type="molecule type" value="Genomic_DNA"/>
</dbReference>
<evidence type="ECO:0000313" key="4">
    <source>
        <dbReference type="Proteomes" id="UP000036771"/>
    </source>
</evidence>
<name>A0A0K8MC97_9PROT</name>
<evidence type="ECO:0000256" key="1">
    <source>
        <dbReference type="SAM" id="MobiDB-lite"/>
    </source>
</evidence>